<evidence type="ECO:0000256" key="6">
    <source>
        <dbReference type="ARBA" id="ARBA00022801"/>
    </source>
</evidence>
<dbReference type="Proteomes" id="UP000515152">
    <property type="component" value="Unplaced"/>
</dbReference>
<keyword evidence="2" id="KW-0301">Gamma-carboxyglutamic acid</keyword>
<dbReference type="InterPro" id="IPR001881">
    <property type="entry name" value="EGF-like_Ca-bd_dom"/>
</dbReference>
<dbReference type="SMART" id="SM00181">
    <property type="entry name" value="EGF"/>
    <property type="match status" value="2"/>
</dbReference>
<dbReference type="InterPro" id="IPR000742">
    <property type="entry name" value="EGF"/>
</dbReference>
<keyword evidence="8 10" id="KW-1015">Disulfide bond</keyword>
<evidence type="ECO:0000256" key="5">
    <source>
        <dbReference type="ARBA" id="ARBA00022670"/>
    </source>
</evidence>
<dbReference type="CDD" id="cd00054">
    <property type="entry name" value="EGF_CA"/>
    <property type="match status" value="1"/>
</dbReference>
<dbReference type="PROSITE" id="PS00010">
    <property type="entry name" value="ASX_HYDROXYL"/>
    <property type="match status" value="1"/>
</dbReference>
<dbReference type="FunFam" id="2.10.25.10:FF:000162">
    <property type="entry name" value="Coagulation factor X (Predicted)"/>
    <property type="match status" value="1"/>
</dbReference>
<dbReference type="GeneTree" id="ENSGT00940000154505"/>
<dbReference type="OrthoDB" id="7726766at2759"/>
<dbReference type="FunFam" id="2.40.10.10:FF:000068">
    <property type="entry name" value="transmembrane protease serine 2"/>
    <property type="match status" value="1"/>
</dbReference>
<evidence type="ECO:0000259" key="12">
    <source>
        <dbReference type="PROSITE" id="PS50026"/>
    </source>
</evidence>
<feature type="domain" description="Peptidase S1" evidence="13">
    <location>
        <begin position="194"/>
        <end position="426"/>
    </location>
</feature>
<keyword evidence="9" id="KW-0325">Glycoprotein</keyword>
<gene>
    <name evidence="16 17" type="primary">proza</name>
</gene>
<evidence type="ECO:0000256" key="10">
    <source>
        <dbReference type="PROSITE-ProRule" id="PRU00076"/>
    </source>
</evidence>
<dbReference type="PANTHER" id="PTHR24278">
    <property type="entry name" value="COAGULATION FACTOR"/>
    <property type="match status" value="1"/>
</dbReference>
<dbReference type="SMART" id="SM00069">
    <property type="entry name" value="GLA"/>
    <property type="match status" value="1"/>
</dbReference>
<dbReference type="PROSITE" id="PS01186">
    <property type="entry name" value="EGF_2"/>
    <property type="match status" value="1"/>
</dbReference>
<dbReference type="KEGG" id="char:122128972"/>
<dbReference type="PROSITE" id="PS00022">
    <property type="entry name" value="EGF_1"/>
    <property type="match status" value="1"/>
</dbReference>
<keyword evidence="5" id="KW-0645">Protease</keyword>
<dbReference type="InterPro" id="IPR000152">
    <property type="entry name" value="EGF-type_Asp/Asn_hydroxyl_site"/>
</dbReference>
<evidence type="ECO:0000256" key="7">
    <source>
        <dbReference type="ARBA" id="ARBA00022837"/>
    </source>
</evidence>
<dbReference type="InterPro" id="IPR001254">
    <property type="entry name" value="Trypsin_dom"/>
</dbReference>
<evidence type="ECO:0000256" key="2">
    <source>
        <dbReference type="ARBA" id="ARBA00022479"/>
    </source>
</evidence>
<dbReference type="GeneID" id="122128972"/>
<dbReference type="Pfam" id="PF00089">
    <property type="entry name" value="Trypsin"/>
    <property type="match status" value="1"/>
</dbReference>
<dbReference type="PROSITE" id="PS50240">
    <property type="entry name" value="TRYPSIN_DOM"/>
    <property type="match status" value="1"/>
</dbReference>
<dbReference type="PROSITE" id="PS01187">
    <property type="entry name" value="EGF_CA"/>
    <property type="match status" value="1"/>
</dbReference>
<dbReference type="InterPro" id="IPR050442">
    <property type="entry name" value="Peptidase_S1_coag_factors"/>
</dbReference>
<evidence type="ECO:0000256" key="8">
    <source>
        <dbReference type="ARBA" id="ARBA00023157"/>
    </source>
</evidence>
<dbReference type="PROSITE" id="PS50998">
    <property type="entry name" value="GLA_2"/>
    <property type="match status" value="1"/>
</dbReference>
<dbReference type="GO" id="GO:0004252">
    <property type="term" value="F:serine-type endopeptidase activity"/>
    <property type="evidence" value="ECO:0007669"/>
    <property type="project" value="InterPro"/>
</dbReference>
<keyword evidence="15" id="KW-1185">Reference proteome</keyword>
<feature type="chain" id="PRO_5044692789" evidence="11">
    <location>
        <begin position="20"/>
        <end position="428"/>
    </location>
</feature>
<comment type="subcellular location">
    <subcellularLocation>
        <location evidence="1">Secreted</location>
    </subcellularLocation>
</comment>
<dbReference type="InterPro" id="IPR018097">
    <property type="entry name" value="EGF_Ca-bd_CS"/>
</dbReference>
<dbReference type="SMART" id="SM00020">
    <property type="entry name" value="Tryp_SPc"/>
    <property type="match status" value="1"/>
</dbReference>
<keyword evidence="7" id="KW-0106">Calcium</keyword>
<dbReference type="InterPro" id="IPR000294">
    <property type="entry name" value="GLA_domain"/>
</dbReference>
<dbReference type="FunFam" id="4.10.740.10:FF:000001">
    <property type="entry name" value="vitamin K-dependent protein S"/>
    <property type="match status" value="1"/>
</dbReference>
<evidence type="ECO:0000259" key="13">
    <source>
        <dbReference type="PROSITE" id="PS50240"/>
    </source>
</evidence>
<evidence type="ECO:0000259" key="14">
    <source>
        <dbReference type="PROSITE" id="PS50998"/>
    </source>
</evidence>
<sequence>MGVWSVTLQLVLLLGYASAGLNGPRAPVFLERQAASQVMLPRQKRANAGEDESKTPPSLERECLQEICNYEEAREIFQDAYRTDIFWSVYIDGDQCAEQPCKNGAMCSDSVGGYDCVCKAGFSGVHCESDQTGCVVDDSKGCSQFCKPGYQSYECSCARGWKLQQREKCVPAATFPCGKVGSLSQWENRQSSNIRNGYQGLACNAEECPWQALLRNSGSGGFCSGVILKENLVLTTAECASKHSDFQVLVGKRLTSQESGEQTMYVRNVHTHPRYVGGRADYDLALLELRDKMIFRKSVLAACLPERDFADTVLLAGKYMGVVTGWSHAPGATEVTGQLTLNHLSYETLDKCVERFNGQVTNKVACSLPREKADCVIGPGSPVLTLYREVFFLTGVISPAPEPGCRQGYVMQKVSRYMNWLKPLVDSL</sequence>
<dbReference type="RefSeq" id="XP_042559954.1">
    <property type="nucleotide sequence ID" value="XM_042704020.1"/>
</dbReference>
<dbReference type="Pfam" id="PF00008">
    <property type="entry name" value="EGF"/>
    <property type="match status" value="1"/>
</dbReference>
<evidence type="ECO:0000313" key="17">
    <source>
        <dbReference type="RefSeq" id="XP_042559954.1"/>
    </source>
</evidence>
<dbReference type="SMART" id="SM00179">
    <property type="entry name" value="EGF_CA"/>
    <property type="match status" value="2"/>
</dbReference>
<dbReference type="Pfam" id="PF00594">
    <property type="entry name" value="Gla"/>
    <property type="match status" value="1"/>
</dbReference>
<organism evidence="15 16">
    <name type="scientific">Clupea harengus</name>
    <name type="common">Atlantic herring</name>
    <dbReference type="NCBI Taxonomy" id="7950"/>
    <lineage>
        <taxon>Eukaryota</taxon>
        <taxon>Metazoa</taxon>
        <taxon>Chordata</taxon>
        <taxon>Craniata</taxon>
        <taxon>Vertebrata</taxon>
        <taxon>Euteleostomi</taxon>
        <taxon>Actinopterygii</taxon>
        <taxon>Neopterygii</taxon>
        <taxon>Teleostei</taxon>
        <taxon>Clupei</taxon>
        <taxon>Clupeiformes</taxon>
        <taxon>Clupeoidei</taxon>
        <taxon>Clupeidae</taxon>
        <taxon>Clupea</taxon>
    </lineage>
</organism>
<proteinExistence type="predicted"/>
<name>A0A8M1KCE9_CLUHA</name>
<dbReference type="GO" id="GO:0005509">
    <property type="term" value="F:calcium ion binding"/>
    <property type="evidence" value="ECO:0007669"/>
    <property type="project" value="InterPro"/>
</dbReference>
<comment type="caution">
    <text evidence="10">Lacks conserved residue(s) required for the propagation of feature annotation.</text>
</comment>
<reference evidence="16 17" key="1">
    <citation type="submission" date="2025-04" db="UniProtKB">
        <authorList>
            <consortium name="RefSeq"/>
        </authorList>
    </citation>
    <scope>IDENTIFICATION</scope>
</reference>
<evidence type="ECO:0000256" key="11">
    <source>
        <dbReference type="SAM" id="SignalP"/>
    </source>
</evidence>
<dbReference type="AlphaFoldDB" id="A0A8M1KCE9"/>
<evidence type="ECO:0000256" key="9">
    <source>
        <dbReference type="ARBA" id="ARBA00023180"/>
    </source>
</evidence>
<dbReference type="PANTHER" id="PTHR24278:SF33">
    <property type="entry name" value="PROTEIN Z, VITAMIN K-DEPENDENT PLASMA GLYCOPROTEIN A"/>
    <property type="match status" value="1"/>
</dbReference>
<dbReference type="GO" id="GO:0005615">
    <property type="term" value="C:extracellular space"/>
    <property type="evidence" value="ECO:0007669"/>
    <property type="project" value="TreeGrafter"/>
</dbReference>
<feature type="signal peptide" evidence="11">
    <location>
        <begin position="1"/>
        <end position="19"/>
    </location>
</feature>
<feature type="domain" description="Gla" evidence="14">
    <location>
        <begin position="46"/>
        <end position="92"/>
    </location>
</feature>
<dbReference type="RefSeq" id="XP_042559953.1">
    <property type="nucleotide sequence ID" value="XM_042704019.1"/>
</dbReference>
<keyword evidence="4 10" id="KW-0245">EGF-like domain</keyword>
<keyword evidence="6" id="KW-0378">Hydrolase</keyword>
<accession>A0A8M1KCE9</accession>
<dbReference type="GO" id="GO:0006508">
    <property type="term" value="P:proteolysis"/>
    <property type="evidence" value="ECO:0007669"/>
    <property type="project" value="InterPro"/>
</dbReference>
<dbReference type="FunFam" id="2.10.25.10:FF:000950">
    <property type="entry name" value="Protein Z, vitamin K-dependent plasma glycoprotein a"/>
    <property type="match status" value="1"/>
</dbReference>
<dbReference type="CTD" id="768176"/>
<evidence type="ECO:0000256" key="3">
    <source>
        <dbReference type="ARBA" id="ARBA00022525"/>
    </source>
</evidence>
<keyword evidence="11" id="KW-0732">Signal</keyword>
<protein>
    <submittedName>
        <fullName evidence="16 17">Protein Z, vitamin K-dependent plasma glycoprotein a</fullName>
    </submittedName>
</protein>
<dbReference type="PROSITE" id="PS50026">
    <property type="entry name" value="EGF_3"/>
    <property type="match status" value="1"/>
</dbReference>
<evidence type="ECO:0000256" key="1">
    <source>
        <dbReference type="ARBA" id="ARBA00004613"/>
    </source>
</evidence>
<evidence type="ECO:0000313" key="16">
    <source>
        <dbReference type="RefSeq" id="XP_042559953.1"/>
    </source>
</evidence>
<feature type="disulfide bond" evidence="10">
    <location>
        <begin position="118"/>
        <end position="127"/>
    </location>
</feature>
<keyword evidence="3" id="KW-0964">Secreted</keyword>
<dbReference type="PIRSF" id="PIRSF001143">
    <property type="entry name" value="Factor_X"/>
    <property type="match status" value="1"/>
</dbReference>
<feature type="domain" description="EGF-like" evidence="12">
    <location>
        <begin position="92"/>
        <end position="128"/>
    </location>
</feature>
<evidence type="ECO:0000313" key="15">
    <source>
        <dbReference type="Proteomes" id="UP000515152"/>
    </source>
</evidence>
<evidence type="ECO:0000256" key="4">
    <source>
        <dbReference type="ARBA" id="ARBA00022536"/>
    </source>
</evidence>
<dbReference type="InterPro" id="IPR012224">
    <property type="entry name" value="Pept_S1A_FX"/>
</dbReference>